<dbReference type="Pfam" id="PF18603">
    <property type="entry name" value="LAL_C2"/>
    <property type="match status" value="1"/>
</dbReference>
<keyword evidence="3 4" id="KW-0067">ATP-binding</keyword>
<dbReference type="Pfam" id="PF13535">
    <property type="entry name" value="ATP-grasp_4"/>
    <property type="match status" value="1"/>
</dbReference>
<dbReference type="Gene3D" id="3.30.470.20">
    <property type="entry name" value="ATP-grasp fold, B domain"/>
    <property type="match status" value="1"/>
</dbReference>
<dbReference type="SMART" id="SM01209">
    <property type="entry name" value="GARS_A"/>
    <property type="match status" value="1"/>
</dbReference>
<evidence type="ECO:0000313" key="6">
    <source>
        <dbReference type="EMBL" id="XAH73538.1"/>
    </source>
</evidence>
<proteinExistence type="predicted"/>
<dbReference type="InterPro" id="IPR011761">
    <property type="entry name" value="ATP-grasp"/>
</dbReference>
<sequence length="418" mass="45629">MQKKMMILGASALQIPAIQKAKELGFQIILVDYDENAPGFPLADVKLVVSTLDQEEVYRQALIYQPDVVITSTSDGPVRTAAYVNERLGKTPDLSYEDSLCATIKSYMRDRLKENGVPIPAYYAVHDFEELKKAVGELKGYCIVKPADNAGSRGVVLVDVRNSGGQAADSKKEVTDLIEIDNDKLKEIYEYSKSNSRNGIVMAEEFMTGAEVSVESMTVNGETTIVTITDKFITPPPYFVELGHSQPSELPEDIKTAIRKVTLQAVKAIRLQNGPSHTEIKVTESGPKIVEIAARLGGDFITSKLVPLSTGVDMVGSSVLLAAGEKTDLTSRWERGSAIRFISGIPGIIKRIVVVEDIHALEGLEEFVLYKKAGDVINGTKSSNDRLGYVIASGKTAREATDTAIKALKFIHIDMEEE</sequence>
<dbReference type="SUPFAM" id="SSF52440">
    <property type="entry name" value="PreATP-grasp domain"/>
    <property type="match status" value="1"/>
</dbReference>
<dbReference type="InterPro" id="IPR052032">
    <property type="entry name" value="ATP-dep_AA_Ligase"/>
</dbReference>
<name>A0ABZ3ETJ7_9FIRM</name>
<evidence type="ECO:0000256" key="3">
    <source>
        <dbReference type="ARBA" id="ARBA00022840"/>
    </source>
</evidence>
<evidence type="ECO:0000256" key="1">
    <source>
        <dbReference type="ARBA" id="ARBA00022598"/>
    </source>
</evidence>
<dbReference type="PANTHER" id="PTHR43585:SF2">
    <property type="entry name" value="ATP-GRASP ENZYME FSQD"/>
    <property type="match status" value="1"/>
</dbReference>
<keyword evidence="7" id="KW-1185">Reference proteome</keyword>
<dbReference type="InterPro" id="IPR016185">
    <property type="entry name" value="PreATP-grasp_dom_sf"/>
</dbReference>
<keyword evidence="2 4" id="KW-0547">Nucleotide-binding</keyword>
<dbReference type="RefSeq" id="WP_342757142.1">
    <property type="nucleotide sequence ID" value="NZ_CP146256.1"/>
</dbReference>
<gene>
    <name evidence="6" type="ORF">V6984_18855</name>
</gene>
<evidence type="ECO:0000313" key="7">
    <source>
        <dbReference type="Proteomes" id="UP001451571"/>
    </source>
</evidence>
<protein>
    <submittedName>
        <fullName evidence="6">ATP-grasp domain-containing protein</fullName>
    </submittedName>
</protein>
<dbReference type="InterPro" id="IPR040570">
    <property type="entry name" value="LAL_C2"/>
</dbReference>
<accession>A0ABZ3ETJ7</accession>
<dbReference type="EMBL" id="CP146256">
    <property type="protein sequence ID" value="XAH73538.1"/>
    <property type="molecule type" value="Genomic_DNA"/>
</dbReference>
<organism evidence="6 7">
    <name type="scientific">Kineothrix sedimenti</name>
    <dbReference type="NCBI Taxonomy" id="3123317"/>
    <lineage>
        <taxon>Bacteria</taxon>
        <taxon>Bacillati</taxon>
        <taxon>Bacillota</taxon>
        <taxon>Clostridia</taxon>
        <taxon>Lachnospirales</taxon>
        <taxon>Lachnospiraceae</taxon>
        <taxon>Kineothrix</taxon>
    </lineage>
</organism>
<dbReference type="SUPFAM" id="SSF56059">
    <property type="entry name" value="Glutathione synthetase ATP-binding domain-like"/>
    <property type="match status" value="1"/>
</dbReference>
<dbReference type="PANTHER" id="PTHR43585">
    <property type="entry name" value="FUMIPYRROLE BIOSYNTHESIS PROTEIN C"/>
    <property type="match status" value="1"/>
</dbReference>
<reference evidence="6 7" key="1">
    <citation type="submission" date="2024-02" db="EMBL/GenBank/DDBJ databases">
        <title>Bacterial strain from lacustrine sediment.</title>
        <authorList>
            <person name="Petit C."/>
            <person name="Fadhlaoui K."/>
        </authorList>
    </citation>
    <scope>NUCLEOTIDE SEQUENCE [LARGE SCALE GENOMIC DNA]</scope>
    <source>
        <strain evidence="6 7">IPX-CK</strain>
    </source>
</reference>
<evidence type="ECO:0000256" key="2">
    <source>
        <dbReference type="ARBA" id="ARBA00022741"/>
    </source>
</evidence>
<dbReference type="Gene3D" id="3.40.50.20">
    <property type="match status" value="1"/>
</dbReference>
<dbReference type="PROSITE" id="PS50975">
    <property type="entry name" value="ATP_GRASP"/>
    <property type="match status" value="1"/>
</dbReference>
<evidence type="ECO:0000256" key="4">
    <source>
        <dbReference type="PROSITE-ProRule" id="PRU00409"/>
    </source>
</evidence>
<dbReference type="Proteomes" id="UP001451571">
    <property type="component" value="Chromosome"/>
</dbReference>
<evidence type="ECO:0000259" key="5">
    <source>
        <dbReference type="PROSITE" id="PS50975"/>
    </source>
</evidence>
<feature type="domain" description="ATP-grasp" evidence="5">
    <location>
        <begin position="109"/>
        <end position="323"/>
    </location>
</feature>
<keyword evidence="1" id="KW-0436">Ligase</keyword>